<dbReference type="VEuPathDB" id="FungiDB:ASPNIDRAFT2_1178694"/>
<evidence type="ECO:0000313" key="4">
    <source>
        <dbReference type="Proteomes" id="UP000197666"/>
    </source>
</evidence>
<gene>
    <name evidence="2" type="ORF">AnigIFM63604_006033</name>
    <name evidence="3" type="ORF">CAN33_0031910</name>
</gene>
<evidence type="ECO:0000256" key="1">
    <source>
        <dbReference type="SAM" id="SignalP"/>
    </source>
</evidence>
<name>A0A254UFY6_ASPNG</name>
<comment type="caution">
    <text evidence="3">The sequence shown here is derived from an EMBL/GenBank/DDBJ whole genome shotgun (WGS) entry which is preliminary data.</text>
</comment>
<proteinExistence type="predicted"/>
<evidence type="ECO:0000313" key="2">
    <source>
        <dbReference type="EMBL" id="GLA50019.1"/>
    </source>
</evidence>
<protein>
    <submittedName>
        <fullName evidence="3">Uncharacterized protein</fullName>
    </submittedName>
</protein>
<evidence type="ECO:0000313" key="3">
    <source>
        <dbReference type="EMBL" id="TPR04873.1"/>
    </source>
</evidence>
<reference evidence="4" key="1">
    <citation type="submission" date="2018-10" db="EMBL/GenBank/DDBJ databases">
        <title>FDA dAtabase for Regulatory Grade micrObial Sequences (FDA-ARGOS): Supporting development and validation of Infectious Disease Dx tests.</title>
        <authorList>
            <person name="Kerrigan L."/>
            <person name="Tallon L."/>
            <person name="Sadzewicz L."/>
            <person name="Sengamalay N."/>
            <person name="Ott S."/>
            <person name="Godinez A."/>
            <person name="Nagaraj S."/>
            <person name="Vavikolanu K."/>
            <person name="Nadendla S."/>
            <person name="George J."/>
            <person name="Sichtig H."/>
        </authorList>
    </citation>
    <scope>NUCLEOTIDE SEQUENCE [LARGE SCALE GENOMIC DNA]</scope>
    <source>
        <strain evidence="4">FDAARGOS_311</strain>
    </source>
</reference>
<dbReference type="AlphaFoldDB" id="A0A254UFY6"/>
<feature type="signal peptide" evidence="1">
    <location>
        <begin position="1"/>
        <end position="18"/>
    </location>
</feature>
<accession>A0A254UFY6</accession>
<keyword evidence="1" id="KW-0732">Signal</keyword>
<reference evidence="3" key="2">
    <citation type="submission" date="2019-02" db="EMBL/GenBank/DDBJ databases">
        <title>FDA dAtabase for Regulatory Grade micrObial Sequences (FDA-ARGOS): Supporting development and validation of Infectious Disease Dx tests.</title>
        <authorList>
            <person name="Kerrigan L."/>
            <person name="Tallon L.J."/>
            <person name="Sadzewicz L."/>
            <person name="Sengamalay N."/>
            <person name="Ott S."/>
            <person name="Godinez A."/>
            <person name="Nagaraj S."/>
            <person name="Vavikolanu K."/>
            <person name="Vyas G."/>
            <person name="Nadendla S."/>
            <person name="Aluvathingal J."/>
            <person name="Sichtig H."/>
        </authorList>
    </citation>
    <scope>NUCLEOTIDE SEQUENCE</scope>
    <source>
        <strain evidence="3">FDAARGOS_311</strain>
    </source>
</reference>
<sequence length="215" mass="23746">MFQVPILIITLLGAVATAASHANITFSKNFATERLNFDSPFCDLSEFGYLGGQLPKVYELSPNNSAPVYLPDESFSEFHRIISGHSNASSDFLAQQGTLFESMGKRSTTNSISMLLRNSAGGGDTFAVKANHKVCHTGSHSPWHYAVVYWITEAYITFWKSTACNGHKGSFNPVCDYYDDPSEVCIFNFHPNSFRVYSGCHHSYGWGKGCSSHTL</sequence>
<dbReference type="Proteomes" id="UP001144191">
    <property type="component" value="Unassembled WGS sequence"/>
</dbReference>
<dbReference type="EMBL" id="BRPB01000035">
    <property type="protein sequence ID" value="GLA50019.1"/>
    <property type="molecule type" value="Genomic_DNA"/>
</dbReference>
<dbReference type="Proteomes" id="UP000197666">
    <property type="component" value="Unassembled WGS sequence"/>
</dbReference>
<dbReference type="EMBL" id="NKJJ02000002">
    <property type="protein sequence ID" value="TPR04873.1"/>
    <property type="molecule type" value="Genomic_DNA"/>
</dbReference>
<feature type="chain" id="PRO_5015076465" evidence="1">
    <location>
        <begin position="19"/>
        <end position="215"/>
    </location>
</feature>
<dbReference type="VEuPathDB" id="FungiDB:ATCC64974_93380"/>
<organism evidence="3 4">
    <name type="scientific">Aspergillus niger</name>
    <dbReference type="NCBI Taxonomy" id="5061"/>
    <lineage>
        <taxon>Eukaryota</taxon>
        <taxon>Fungi</taxon>
        <taxon>Dikarya</taxon>
        <taxon>Ascomycota</taxon>
        <taxon>Pezizomycotina</taxon>
        <taxon>Eurotiomycetes</taxon>
        <taxon>Eurotiomycetidae</taxon>
        <taxon>Eurotiales</taxon>
        <taxon>Aspergillaceae</taxon>
        <taxon>Aspergillus</taxon>
        <taxon>Aspergillus subgen. Circumdati</taxon>
    </lineage>
</organism>
<reference evidence="2" key="3">
    <citation type="submission" date="2022-07" db="EMBL/GenBank/DDBJ databases">
        <title>Taxonomy of Aspergillus series Nigri: significant species reduction supported by multi-species coalescent approaches.</title>
        <authorList>
            <person name="Bian C."/>
            <person name="Kusuya Y."/>
            <person name="Sklenar F."/>
            <person name="D'hooge E."/>
            <person name="Yaguchi T."/>
            <person name="Takahashi H."/>
            <person name="Hubka V."/>
        </authorList>
    </citation>
    <scope>NUCLEOTIDE SEQUENCE</scope>
    <source>
        <strain evidence="2">IFM 63604</strain>
    </source>
</reference>